<evidence type="ECO:0000313" key="1">
    <source>
        <dbReference type="EMBL" id="CAG8640723.1"/>
    </source>
</evidence>
<proteinExistence type="predicted"/>
<feature type="non-terminal residue" evidence="1">
    <location>
        <position position="1"/>
    </location>
</feature>
<protein>
    <submittedName>
        <fullName evidence="1">6353_t:CDS:1</fullName>
    </submittedName>
</protein>
<name>A0ACA9ND48_9GLOM</name>
<gene>
    <name evidence="1" type="ORF">SCALOS_LOCUS8318</name>
</gene>
<reference evidence="1" key="1">
    <citation type="submission" date="2021-06" db="EMBL/GenBank/DDBJ databases">
        <authorList>
            <person name="Kallberg Y."/>
            <person name="Tangrot J."/>
            <person name="Rosling A."/>
        </authorList>
    </citation>
    <scope>NUCLEOTIDE SEQUENCE</scope>
    <source>
        <strain evidence="1">AU212A</strain>
    </source>
</reference>
<feature type="non-terminal residue" evidence="1">
    <location>
        <position position="281"/>
    </location>
</feature>
<organism evidence="1 2">
    <name type="scientific">Scutellospora calospora</name>
    <dbReference type="NCBI Taxonomy" id="85575"/>
    <lineage>
        <taxon>Eukaryota</taxon>
        <taxon>Fungi</taxon>
        <taxon>Fungi incertae sedis</taxon>
        <taxon>Mucoromycota</taxon>
        <taxon>Glomeromycotina</taxon>
        <taxon>Glomeromycetes</taxon>
        <taxon>Diversisporales</taxon>
        <taxon>Gigasporaceae</taxon>
        <taxon>Scutellospora</taxon>
    </lineage>
</organism>
<comment type="caution">
    <text evidence="1">The sequence shown here is derived from an EMBL/GenBank/DDBJ whole genome shotgun (WGS) entry which is preliminary data.</text>
</comment>
<evidence type="ECO:0000313" key="2">
    <source>
        <dbReference type="Proteomes" id="UP000789860"/>
    </source>
</evidence>
<sequence length="281" mass="32475">TRPYDTIPHNLDLVKDICRGKRPPIPIGTPSFYSKLMKACWDDNPRNRPDAIEISKTIYHWLVDNSLDSCMRKNSKKSHFGRLHNKKLAHPDAVYHSRLLDFQEIKEMRLRQYLSLSLPRSIHTQDFIEELSQSQSDTDNQSQPSQDVTNNLQPSRDDHNHSPPSRNTYNFISNIQNSYTTKYSPRSKETYKISSPIRDIYSFLPPMDYDLSIDKFPIIAKQYRGSNVTISEILETDHSEALVTNPANNKPNTDVRQNVTSVFIPEDDIHALQTFWALEGA</sequence>
<accession>A0ACA9ND48</accession>
<keyword evidence="2" id="KW-1185">Reference proteome</keyword>
<dbReference type="Proteomes" id="UP000789860">
    <property type="component" value="Unassembled WGS sequence"/>
</dbReference>
<dbReference type="EMBL" id="CAJVPM010021552">
    <property type="protein sequence ID" value="CAG8640723.1"/>
    <property type="molecule type" value="Genomic_DNA"/>
</dbReference>